<dbReference type="Proteomes" id="UP000277928">
    <property type="component" value="Unassembled WGS sequence"/>
</dbReference>
<keyword evidence="3" id="KW-1185">Reference proteome</keyword>
<accession>A0A3P6UJ30</accession>
<sequence length="354" mass="39333">MKGFFFINKSYRMEYNAIRQQQGLPDDNRTFIISEPQRRSVFATLSSFNKSKKLFLNKGKVTEESTTSHPTTTTTTATTATTTTATNQGDLNASRGISTFAPTKMNENTLMVNLQAKPTTISSIGSGQLHDPIHLNNSSSILSQKRSKTLPRTDGAASNDKPEIVVNVPRSHSPHSTSNSSVSRGYPDDSSSVNNLHGAVEYKGGVNRRQNNNINEFRESLSSRLSRGFFEFTQGSSDRLQKWKNKLQNGRRHKDSSEPPTMNRKMLTAGQQQNGHLSNVEVALNWTMPQKCDSIDQIHNGKFPSTESASTPKGSQLNVALPVRSASDFFPISEHTVRVCINKTLRWVIERIIS</sequence>
<evidence type="ECO:0000313" key="2">
    <source>
        <dbReference type="EMBL" id="VDK78284.1"/>
    </source>
</evidence>
<feature type="compositionally biased region" description="Low complexity" evidence="1">
    <location>
        <begin position="169"/>
        <end position="184"/>
    </location>
</feature>
<gene>
    <name evidence="2" type="ORF">NLS_LOCUS4025</name>
</gene>
<proteinExistence type="predicted"/>
<protein>
    <submittedName>
        <fullName evidence="2">Uncharacterized protein</fullName>
    </submittedName>
</protein>
<dbReference type="OMA" id="VEVILDW"/>
<dbReference type="AlphaFoldDB" id="A0A3P6UJ30"/>
<name>A0A3P6UJ30_LITSI</name>
<organism evidence="2 3">
    <name type="scientific">Litomosoides sigmodontis</name>
    <name type="common">Filarial nematode worm</name>
    <dbReference type="NCBI Taxonomy" id="42156"/>
    <lineage>
        <taxon>Eukaryota</taxon>
        <taxon>Metazoa</taxon>
        <taxon>Ecdysozoa</taxon>
        <taxon>Nematoda</taxon>
        <taxon>Chromadorea</taxon>
        <taxon>Rhabditida</taxon>
        <taxon>Spirurina</taxon>
        <taxon>Spiruromorpha</taxon>
        <taxon>Filarioidea</taxon>
        <taxon>Onchocercidae</taxon>
        <taxon>Litomosoides</taxon>
    </lineage>
</organism>
<feature type="region of interest" description="Disordered" evidence="1">
    <location>
        <begin position="135"/>
        <end position="193"/>
    </location>
</feature>
<dbReference type="EMBL" id="UYRX01000240">
    <property type="protein sequence ID" value="VDK78284.1"/>
    <property type="molecule type" value="Genomic_DNA"/>
</dbReference>
<feature type="region of interest" description="Disordered" evidence="1">
    <location>
        <begin position="60"/>
        <end position="94"/>
    </location>
</feature>
<evidence type="ECO:0000313" key="3">
    <source>
        <dbReference type="Proteomes" id="UP000277928"/>
    </source>
</evidence>
<evidence type="ECO:0000256" key="1">
    <source>
        <dbReference type="SAM" id="MobiDB-lite"/>
    </source>
</evidence>
<feature type="compositionally biased region" description="Low complexity" evidence="1">
    <location>
        <begin position="71"/>
        <end position="86"/>
    </location>
</feature>
<feature type="compositionally biased region" description="Polar residues" evidence="1">
    <location>
        <begin position="135"/>
        <end position="144"/>
    </location>
</feature>
<dbReference type="OrthoDB" id="10030037at2759"/>
<reference evidence="2 3" key="1">
    <citation type="submission" date="2018-08" db="EMBL/GenBank/DDBJ databases">
        <authorList>
            <person name="Laetsch R D."/>
            <person name="Stevens L."/>
            <person name="Kumar S."/>
            <person name="Blaxter L. M."/>
        </authorList>
    </citation>
    <scope>NUCLEOTIDE SEQUENCE [LARGE SCALE GENOMIC DNA]</scope>
</reference>